<reference evidence="3" key="1">
    <citation type="submission" date="2020-05" db="EMBL/GenBank/DDBJ databases">
        <authorList>
            <person name="Chiriac C."/>
            <person name="Salcher M."/>
            <person name="Ghai R."/>
            <person name="Kavagutti S V."/>
        </authorList>
    </citation>
    <scope>NUCLEOTIDE SEQUENCE</scope>
</reference>
<protein>
    <submittedName>
        <fullName evidence="3">Uncharacterized protein</fullName>
    </submittedName>
</protein>
<dbReference type="EMBL" id="LR797272">
    <property type="protein sequence ID" value="CAB4198689.1"/>
    <property type="molecule type" value="Genomic_DNA"/>
</dbReference>
<sequence>MATISNLYVDAGATYSNIITVTASNGQALDLTSYTVASQMRKSYSSSTVYAFTASIYEAANGKIRLQLTSGQSEAIPAGRWLYDVEITSSSGTKTRVVEGIVTVNAQITQI</sequence>
<name>A0A6J5RNN2_9CAUD</name>
<gene>
    <name evidence="2" type="ORF">UFOVP1066_123</name>
    <name evidence="3" type="ORF">UFOVP1315_214</name>
    <name evidence="4" type="ORF">UFOVP1421_175</name>
    <name evidence="5" type="ORF">UFOVP1525_185</name>
    <name evidence="1" type="ORF">UFOVP909_148</name>
</gene>
<evidence type="ECO:0000313" key="5">
    <source>
        <dbReference type="EMBL" id="CAB5238681.1"/>
    </source>
</evidence>
<dbReference type="EMBL" id="LR797019">
    <property type="protein sequence ID" value="CAB4182052.1"/>
    <property type="molecule type" value="Genomic_DNA"/>
</dbReference>
<proteinExistence type="predicted"/>
<dbReference type="EMBL" id="LR797375">
    <property type="protein sequence ID" value="CAB4211568.1"/>
    <property type="molecule type" value="Genomic_DNA"/>
</dbReference>
<evidence type="ECO:0000313" key="2">
    <source>
        <dbReference type="EMBL" id="CAB4182052.1"/>
    </source>
</evidence>
<accession>A0A6J5RNN2</accession>
<organism evidence="3">
    <name type="scientific">uncultured Caudovirales phage</name>
    <dbReference type="NCBI Taxonomy" id="2100421"/>
    <lineage>
        <taxon>Viruses</taxon>
        <taxon>Duplodnaviria</taxon>
        <taxon>Heunggongvirae</taxon>
        <taxon>Uroviricota</taxon>
        <taxon>Caudoviricetes</taxon>
        <taxon>Peduoviridae</taxon>
        <taxon>Maltschvirus</taxon>
        <taxon>Maltschvirus maltsch</taxon>
    </lineage>
</organism>
<evidence type="ECO:0000313" key="1">
    <source>
        <dbReference type="EMBL" id="CAB4170816.1"/>
    </source>
</evidence>
<evidence type="ECO:0000313" key="4">
    <source>
        <dbReference type="EMBL" id="CAB4211568.1"/>
    </source>
</evidence>
<dbReference type="EMBL" id="LR796861">
    <property type="protein sequence ID" value="CAB4170816.1"/>
    <property type="molecule type" value="Genomic_DNA"/>
</dbReference>
<dbReference type="EMBL" id="LR798454">
    <property type="protein sequence ID" value="CAB5238681.1"/>
    <property type="molecule type" value="Genomic_DNA"/>
</dbReference>
<evidence type="ECO:0000313" key="3">
    <source>
        <dbReference type="EMBL" id="CAB4198689.1"/>
    </source>
</evidence>